<dbReference type="PROSITE" id="PS50893">
    <property type="entry name" value="ABC_TRANSPORTER_2"/>
    <property type="match status" value="1"/>
</dbReference>
<dbReference type="FunFam" id="3.40.50.300:FF:000133">
    <property type="entry name" value="Spermidine/putrescine import ATP-binding protein PotA"/>
    <property type="match status" value="1"/>
</dbReference>
<evidence type="ECO:0000259" key="8">
    <source>
        <dbReference type="PROSITE" id="PS50893"/>
    </source>
</evidence>
<dbReference type="Gene3D" id="3.40.50.300">
    <property type="entry name" value="P-loop containing nucleotide triphosphate hydrolases"/>
    <property type="match status" value="1"/>
</dbReference>
<dbReference type="InterPro" id="IPR003593">
    <property type="entry name" value="AAA+_ATPase"/>
</dbReference>
<keyword evidence="4 7" id="KW-0067">ATP-binding</keyword>
<dbReference type="PANTHER" id="PTHR42781:SF4">
    <property type="entry name" value="SPERMIDINE_PUTRESCINE IMPORT ATP-BINDING PROTEIN POTA"/>
    <property type="match status" value="1"/>
</dbReference>
<dbReference type="InterPro" id="IPR050093">
    <property type="entry name" value="ABC_SmlMolc_Importer"/>
</dbReference>
<keyword evidence="6 7" id="KW-0472">Membrane</keyword>
<reference evidence="10" key="1">
    <citation type="submission" date="2016-09" db="EMBL/GenBank/DDBJ databases">
        <title>Acidihalobacter prosperus F5.</title>
        <authorList>
            <person name="Khaleque H.N."/>
            <person name="Ramsay J.P."/>
            <person name="Kaksonen A.H."/>
            <person name="Boxall N.J."/>
            <person name="Watkin E.L.J."/>
        </authorList>
    </citation>
    <scope>NUCLEOTIDE SEQUENCE [LARGE SCALE GENOMIC DNA]</scope>
    <source>
        <strain evidence="10">F5</strain>
    </source>
</reference>
<keyword evidence="10" id="KW-1185">Reference proteome</keyword>
<evidence type="ECO:0000256" key="6">
    <source>
        <dbReference type="ARBA" id="ARBA00023136"/>
    </source>
</evidence>
<dbReference type="SUPFAM" id="SSF50331">
    <property type="entry name" value="MOP-like"/>
    <property type="match status" value="1"/>
</dbReference>
<comment type="similarity">
    <text evidence="7">Belongs to the ABC transporter superfamily. Spermidine/putrescine importer (TC 3.A.1.11.1) family.</text>
</comment>
<comment type="catalytic activity">
    <reaction evidence="7">
        <text>ATP + H2O + polyamine-[polyamine-binding protein]Side 1 = ADP + phosphate + polyamineSide 2 + [polyamine-binding protein]Side 1.</text>
        <dbReference type="EC" id="7.6.2.11"/>
    </reaction>
</comment>
<gene>
    <name evidence="7" type="primary">potA</name>
    <name evidence="9" type="ORF">BI364_04920</name>
</gene>
<dbReference type="InterPro" id="IPR013611">
    <property type="entry name" value="Transp-assoc_OB_typ2"/>
</dbReference>
<evidence type="ECO:0000256" key="1">
    <source>
        <dbReference type="ARBA" id="ARBA00022448"/>
    </source>
</evidence>
<dbReference type="KEGG" id="aprs:BI364_04920"/>
<evidence type="ECO:0000313" key="10">
    <source>
        <dbReference type="Proteomes" id="UP000095401"/>
    </source>
</evidence>
<comment type="function">
    <text evidence="7">Part of the ABC transporter complex PotABCD involved in spermidine/putrescine import. Responsible for energy coupling to the transport system.</text>
</comment>
<organism evidence="9 10">
    <name type="scientific">Acidihalobacter yilgarnensis</name>
    <dbReference type="NCBI Taxonomy" id="2819280"/>
    <lineage>
        <taxon>Bacteria</taxon>
        <taxon>Pseudomonadati</taxon>
        <taxon>Pseudomonadota</taxon>
        <taxon>Gammaproteobacteria</taxon>
        <taxon>Chromatiales</taxon>
        <taxon>Ectothiorhodospiraceae</taxon>
        <taxon>Acidihalobacter</taxon>
    </lineage>
</organism>
<dbReference type="AlphaFoldDB" id="A0A1D8ISR3"/>
<dbReference type="GO" id="GO:0043190">
    <property type="term" value="C:ATP-binding cassette (ABC) transporter complex"/>
    <property type="evidence" value="ECO:0007669"/>
    <property type="project" value="InterPro"/>
</dbReference>
<protein>
    <recommendedName>
        <fullName evidence="7">Spermidine/putrescine import ATP-binding protein PotA</fullName>
        <ecNumber evidence="7">7.6.2.11</ecNumber>
    </recommendedName>
</protein>
<proteinExistence type="inferred from homology"/>
<evidence type="ECO:0000256" key="5">
    <source>
        <dbReference type="ARBA" id="ARBA00022967"/>
    </source>
</evidence>
<dbReference type="InterPro" id="IPR027417">
    <property type="entry name" value="P-loop_NTPase"/>
</dbReference>
<accession>A0A1D8ISR3</accession>
<dbReference type="InterPro" id="IPR008995">
    <property type="entry name" value="Mo/tungstate-bd_C_term_dom"/>
</dbReference>
<dbReference type="EC" id="7.6.2.11" evidence="7"/>
<dbReference type="PANTHER" id="PTHR42781">
    <property type="entry name" value="SPERMIDINE/PUTRESCINE IMPORT ATP-BINDING PROTEIN POTA"/>
    <property type="match status" value="1"/>
</dbReference>
<keyword evidence="1 7" id="KW-0813">Transport</keyword>
<dbReference type="GO" id="GO:0016887">
    <property type="term" value="F:ATP hydrolysis activity"/>
    <property type="evidence" value="ECO:0007669"/>
    <property type="project" value="InterPro"/>
</dbReference>
<dbReference type="NCBIfam" id="TIGR01187">
    <property type="entry name" value="potA"/>
    <property type="match status" value="1"/>
</dbReference>
<evidence type="ECO:0000256" key="4">
    <source>
        <dbReference type="ARBA" id="ARBA00022840"/>
    </source>
</evidence>
<dbReference type="SUPFAM" id="SSF52540">
    <property type="entry name" value="P-loop containing nucleoside triphosphate hydrolases"/>
    <property type="match status" value="1"/>
</dbReference>
<dbReference type="GO" id="GO:0015417">
    <property type="term" value="F:ABC-type polyamine transporter activity"/>
    <property type="evidence" value="ECO:0007669"/>
    <property type="project" value="UniProtKB-EC"/>
</dbReference>
<keyword evidence="3 7" id="KW-0547">Nucleotide-binding</keyword>
<evidence type="ECO:0000256" key="2">
    <source>
        <dbReference type="ARBA" id="ARBA00022475"/>
    </source>
</evidence>
<dbReference type="Pfam" id="PF08402">
    <property type="entry name" value="TOBE_2"/>
    <property type="match status" value="1"/>
</dbReference>
<evidence type="ECO:0000313" key="9">
    <source>
        <dbReference type="EMBL" id="AOU99552.1"/>
    </source>
</evidence>
<dbReference type="InterPro" id="IPR005893">
    <property type="entry name" value="PotA-like"/>
</dbReference>
<evidence type="ECO:0000256" key="3">
    <source>
        <dbReference type="ARBA" id="ARBA00022741"/>
    </source>
</evidence>
<comment type="subunit">
    <text evidence="7">The complex is composed of two ATP-binding proteins (PotA), two transmembrane proteins (PotB and PotC) and a solute-binding protein (PotD).</text>
</comment>
<dbReference type="Proteomes" id="UP000095401">
    <property type="component" value="Chromosome"/>
</dbReference>
<name>A0A1D8ISR3_9GAMM</name>
<dbReference type="InterPro" id="IPR003439">
    <property type="entry name" value="ABC_transporter-like_ATP-bd"/>
</dbReference>
<keyword evidence="2 7" id="KW-1003">Cell membrane</keyword>
<dbReference type="GO" id="GO:0005524">
    <property type="term" value="F:ATP binding"/>
    <property type="evidence" value="ECO:0007669"/>
    <property type="project" value="UniProtKB-KW"/>
</dbReference>
<dbReference type="GO" id="GO:0015847">
    <property type="term" value="P:putrescine transport"/>
    <property type="evidence" value="ECO:0007669"/>
    <property type="project" value="UniProtKB-ARBA"/>
</dbReference>
<dbReference type="SMART" id="SM00382">
    <property type="entry name" value="AAA"/>
    <property type="match status" value="1"/>
</dbReference>
<sequence>MNRQTAVATHVGAAAGVGLEVVSLSKRYDGHQALAGVDLKIHPGEFFTLLGPSGCGKTTLLRLIAGLERPDGGDVLIDGQQVTGQAAHARKVNTVFQSYALFPHLNVADNVAFGLRMQGMEKATRQRKVAEMLAFMHIEALAERRPEQLSGGQQQRVALARALVNEPQILLLDEPLSALDAKLRAELQLELKRTQRRLGMTFILVTHDQAEALTLSDRIAVMREGRVEQVGGVTELYERPRTAYVAEFLGQANSLRVSAASGHEVDTPIGRLRLHEAAPAGLSQVMVRPERLSLDGISDENCNRFEARVIERIYLGAGSRYTLDINGTALIAMIAHQSYATHLPEEGDRVQVQVHPRDVIPLAER</sequence>
<dbReference type="EMBL" id="CP017415">
    <property type="protein sequence ID" value="AOU99552.1"/>
    <property type="molecule type" value="Genomic_DNA"/>
</dbReference>
<dbReference type="Pfam" id="PF00005">
    <property type="entry name" value="ABC_tran"/>
    <property type="match status" value="1"/>
</dbReference>
<feature type="domain" description="ABC transporter" evidence="8">
    <location>
        <begin position="19"/>
        <end position="249"/>
    </location>
</feature>
<dbReference type="InterPro" id="IPR017871">
    <property type="entry name" value="ABC_transporter-like_CS"/>
</dbReference>
<evidence type="ECO:0000256" key="7">
    <source>
        <dbReference type="RuleBase" id="RU364083"/>
    </source>
</evidence>
<keyword evidence="5 7" id="KW-1278">Translocase</keyword>
<dbReference type="PROSITE" id="PS00211">
    <property type="entry name" value="ABC_TRANSPORTER_1"/>
    <property type="match status" value="1"/>
</dbReference>